<evidence type="ECO:0000259" key="4">
    <source>
        <dbReference type="PROSITE" id="PS50932"/>
    </source>
</evidence>
<dbReference type="CDD" id="cd06294">
    <property type="entry name" value="PBP1_MalR-like"/>
    <property type="match status" value="1"/>
</dbReference>
<evidence type="ECO:0000256" key="1">
    <source>
        <dbReference type="ARBA" id="ARBA00023015"/>
    </source>
</evidence>
<dbReference type="AlphaFoldDB" id="E4KNB7"/>
<dbReference type="PRINTS" id="PR00036">
    <property type="entry name" value="HTHLACI"/>
</dbReference>
<gene>
    <name evidence="6" type="primary">malR</name>
    <name evidence="6" type="ORF">HMPREF9257_0465</name>
</gene>
<evidence type="ECO:0000256" key="2">
    <source>
        <dbReference type="ARBA" id="ARBA00023125"/>
    </source>
</evidence>
<dbReference type="PANTHER" id="PTHR30146">
    <property type="entry name" value="LACI-RELATED TRANSCRIPTIONAL REPRESSOR"/>
    <property type="match status" value="1"/>
</dbReference>
<dbReference type="InterPro" id="IPR001761">
    <property type="entry name" value="Peripla_BP/Lac1_sug-bd_dom"/>
</dbReference>
<dbReference type="Proteomes" id="UP000005990">
    <property type="component" value="Unassembled WGS sequence"/>
</dbReference>
<dbReference type="InterPro" id="IPR001387">
    <property type="entry name" value="Cro/C1-type_HTH"/>
</dbReference>
<accession>E4KNB7</accession>
<dbReference type="PANTHER" id="PTHR30146:SF109">
    <property type="entry name" value="HTH-TYPE TRANSCRIPTIONAL REGULATOR GALS"/>
    <property type="match status" value="1"/>
</dbReference>
<dbReference type="InterPro" id="IPR010982">
    <property type="entry name" value="Lambda_DNA-bd_dom_sf"/>
</dbReference>
<evidence type="ECO:0000259" key="5">
    <source>
        <dbReference type="PROSITE" id="PS50943"/>
    </source>
</evidence>
<feature type="domain" description="HTH cro/C1-type" evidence="5">
    <location>
        <begin position="2"/>
        <end position="47"/>
    </location>
</feature>
<reference evidence="6 7" key="1">
    <citation type="submission" date="2010-10" db="EMBL/GenBank/DDBJ databases">
        <authorList>
            <person name="Durkin A.S."/>
            <person name="Madupu R."/>
            <person name="Torralba M."/>
            <person name="Gillis M."/>
            <person name="Methe B."/>
            <person name="Sutton G."/>
            <person name="Nelson K.E."/>
        </authorList>
    </citation>
    <scope>NUCLEOTIDE SEQUENCE [LARGE SCALE GENOMIC DNA]</scope>
    <source>
        <strain evidence="6 7">ACS-139-V-Col8</strain>
    </source>
</reference>
<protein>
    <submittedName>
        <fullName evidence="6">HTH-type transcriptional regulator MalR</fullName>
    </submittedName>
</protein>
<dbReference type="STRING" id="908337.HMPREF9257_0465"/>
<dbReference type="eggNOG" id="COG1609">
    <property type="taxonomic scope" value="Bacteria"/>
</dbReference>
<dbReference type="GO" id="GO:0000976">
    <property type="term" value="F:transcription cis-regulatory region binding"/>
    <property type="evidence" value="ECO:0007669"/>
    <property type="project" value="TreeGrafter"/>
</dbReference>
<dbReference type="EMBL" id="AENN01000010">
    <property type="protein sequence ID" value="EFR31555.1"/>
    <property type="molecule type" value="Genomic_DNA"/>
</dbReference>
<dbReference type="OrthoDB" id="9788209at2"/>
<dbReference type="SUPFAM" id="SSF53822">
    <property type="entry name" value="Periplasmic binding protein-like I"/>
    <property type="match status" value="1"/>
</dbReference>
<dbReference type="PROSITE" id="PS50932">
    <property type="entry name" value="HTH_LACI_2"/>
    <property type="match status" value="1"/>
</dbReference>
<comment type="caution">
    <text evidence="6">The sequence shown here is derived from an EMBL/GenBank/DDBJ whole genome shotgun (WGS) entry which is preliminary data.</text>
</comment>
<evidence type="ECO:0000313" key="6">
    <source>
        <dbReference type="EMBL" id="EFR31555.1"/>
    </source>
</evidence>
<evidence type="ECO:0000256" key="3">
    <source>
        <dbReference type="ARBA" id="ARBA00023163"/>
    </source>
</evidence>
<keyword evidence="2" id="KW-0238">DNA-binding</keyword>
<dbReference type="Gene3D" id="3.40.50.2300">
    <property type="match status" value="2"/>
</dbReference>
<dbReference type="Gene3D" id="1.10.260.40">
    <property type="entry name" value="lambda repressor-like DNA-binding domains"/>
    <property type="match status" value="1"/>
</dbReference>
<dbReference type="RefSeq" id="WP_006418000.1">
    <property type="nucleotide sequence ID" value="NZ_AENN01000010.1"/>
</dbReference>
<dbReference type="SMART" id="SM00354">
    <property type="entry name" value="HTH_LACI"/>
    <property type="match status" value="1"/>
</dbReference>
<dbReference type="Pfam" id="PF00532">
    <property type="entry name" value="Peripla_BP_1"/>
    <property type="match status" value="1"/>
</dbReference>
<dbReference type="InterPro" id="IPR028082">
    <property type="entry name" value="Peripla_BP_I"/>
</dbReference>
<dbReference type="GO" id="GO:0003700">
    <property type="term" value="F:DNA-binding transcription factor activity"/>
    <property type="evidence" value="ECO:0007669"/>
    <property type="project" value="TreeGrafter"/>
</dbReference>
<dbReference type="InterPro" id="IPR000843">
    <property type="entry name" value="HTH_LacI"/>
</dbReference>
<proteinExistence type="predicted"/>
<keyword evidence="1" id="KW-0805">Transcription regulation</keyword>
<name>E4KNB7_9LACT</name>
<dbReference type="CDD" id="cd01392">
    <property type="entry name" value="HTH_LacI"/>
    <property type="match status" value="1"/>
</dbReference>
<keyword evidence="3" id="KW-0804">Transcription</keyword>
<dbReference type="SUPFAM" id="SSF47413">
    <property type="entry name" value="lambda repressor-like DNA-binding domains"/>
    <property type="match status" value="1"/>
</dbReference>
<dbReference type="PROSITE" id="PS50943">
    <property type="entry name" value="HTH_CROC1"/>
    <property type="match status" value="1"/>
</dbReference>
<organism evidence="6 7">
    <name type="scientific">Eremococcus coleocola ACS-139-V-Col8</name>
    <dbReference type="NCBI Taxonomy" id="908337"/>
    <lineage>
        <taxon>Bacteria</taxon>
        <taxon>Bacillati</taxon>
        <taxon>Bacillota</taxon>
        <taxon>Bacilli</taxon>
        <taxon>Lactobacillales</taxon>
        <taxon>Aerococcaceae</taxon>
        <taxon>Eremococcus</taxon>
    </lineage>
</organism>
<dbReference type="Pfam" id="PF00356">
    <property type="entry name" value="LacI"/>
    <property type="match status" value="1"/>
</dbReference>
<keyword evidence="7" id="KW-1185">Reference proteome</keyword>
<sequence length="336" mass="37801">MNVTIKDVAERAGVAPSTVSRVLSDSKSISDKTKEKVRKAMAELHYYPNLTARSLVSKRSKVIGLVLPQASDAFYQNPFFPTVLRGINEVAAENGFSLLLNTGNGDQERLRHIQRMVNGRLVDGLIFLYAIEDDPIINFVRQSATPFVIIGQATDWQTNFVDNNNVDLGLLATQYLIDQGKKNIAFIGSAYPQIFVKSRYQGYQKAHEASHLEANPDWIFRPDQFLVKNGFEMAREVAAIPEIDAAVIVDQLVARGFKEGVRYVCPDRQIAAMTFKPYRSDFSQGIHQAYININAIELGKRAFQVLFDALNDQHSDQEIRYYHEIVKAELVQGNAD</sequence>
<feature type="domain" description="HTH lacI-type" evidence="4">
    <location>
        <begin position="3"/>
        <end position="57"/>
    </location>
</feature>
<evidence type="ECO:0000313" key="7">
    <source>
        <dbReference type="Proteomes" id="UP000005990"/>
    </source>
</evidence>